<dbReference type="Proteomes" id="UP001732700">
    <property type="component" value="Chromosome 6D"/>
</dbReference>
<dbReference type="EnsemblPlants" id="AVESA.00010b.r2.6DG1165930.1">
    <property type="protein sequence ID" value="AVESA.00010b.r2.6DG1165930.1.CDS"/>
    <property type="gene ID" value="AVESA.00010b.r2.6DG1165930"/>
</dbReference>
<sequence>MRGNNIPLNQVYGVLCDCHGGSESLPFRKRSLRATCSMIAQEASQDDINKLMDLFAGAQLDNGDFFHSVDTDEDRRVRSIFWCHAKSRADYACFGDVVTFDTTYKCNLYEMPVGLFIGVNNHFQCCLFGCVVLRQETEEAFEWAFRTFLKAMKGKHPITILTDQCRQMEVAISAVMPNTVHRWCKWHVLKHMREKLGSLYGKDQSFKRDLDFVLNEMMTIDEFEAAWVHLVGEYGLTGNTYMMQVFDCRDKWAKPYFKNQFCAKMTSTQRNECMNHVLKTYVSRSAPLNRFFMQYTKLIADRWGEEDAAQAHTKQVVKSLRAGVPIENHAYKVYTHAMFLIFSDILYKSGSFMVRGPPEGGSIVLEHFDAERRSKYFKVRYEVDVDLVRSEFKCECGLFEHTGMLCRHVLKAMVHYGVSQIPSRYIIKRWTRNARDVLPEDIRCYQRDSETGVSKTYRHNVLYMKALEIVKLGDVSLETFAVAMRDLDNTKKQLIEASEKIISGEKCAPRTGHCTEADSNVQVNGSTQPRGFADMDGAELHNEIEENTDIQPAVRDVYKAPENRPSRGRPVTRRMQSRSERAKGNGKEKDVCAICGSGQHEMTNCPAMEVDPYTELSGNDSLSGRPDGAAEADEIESNQEAGLDDTPTVRHTPKTTSRRDSSSAKPRGGKAKPPSAPRRCKICGNVGPMLRSALRMIRNEPLFLHRYARRVVCLDT</sequence>
<reference evidence="1" key="1">
    <citation type="submission" date="2021-05" db="EMBL/GenBank/DDBJ databases">
        <authorList>
            <person name="Scholz U."/>
            <person name="Mascher M."/>
            <person name="Fiebig A."/>
        </authorList>
    </citation>
    <scope>NUCLEOTIDE SEQUENCE [LARGE SCALE GENOMIC DNA]</scope>
</reference>
<proteinExistence type="predicted"/>
<evidence type="ECO:0000313" key="1">
    <source>
        <dbReference type="EnsemblPlants" id="AVESA.00010b.r2.6DG1165930.1.CDS"/>
    </source>
</evidence>
<evidence type="ECO:0000313" key="2">
    <source>
        <dbReference type="Proteomes" id="UP001732700"/>
    </source>
</evidence>
<accession>A0ACD5ZGV2</accession>
<organism evidence="1 2">
    <name type="scientific">Avena sativa</name>
    <name type="common">Oat</name>
    <dbReference type="NCBI Taxonomy" id="4498"/>
    <lineage>
        <taxon>Eukaryota</taxon>
        <taxon>Viridiplantae</taxon>
        <taxon>Streptophyta</taxon>
        <taxon>Embryophyta</taxon>
        <taxon>Tracheophyta</taxon>
        <taxon>Spermatophyta</taxon>
        <taxon>Magnoliopsida</taxon>
        <taxon>Liliopsida</taxon>
        <taxon>Poales</taxon>
        <taxon>Poaceae</taxon>
        <taxon>BOP clade</taxon>
        <taxon>Pooideae</taxon>
        <taxon>Poodae</taxon>
        <taxon>Poeae</taxon>
        <taxon>Poeae Chloroplast Group 1 (Aveneae type)</taxon>
        <taxon>Aveninae</taxon>
        <taxon>Avena</taxon>
    </lineage>
</organism>
<protein>
    <submittedName>
        <fullName evidence="1">Uncharacterized protein</fullName>
    </submittedName>
</protein>
<name>A0ACD5ZGV2_AVESA</name>
<keyword evidence="2" id="KW-1185">Reference proteome</keyword>
<reference evidence="1" key="2">
    <citation type="submission" date="2025-09" db="UniProtKB">
        <authorList>
            <consortium name="EnsemblPlants"/>
        </authorList>
    </citation>
    <scope>IDENTIFICATION</scope>
</reference>